<comment type="similarity">
    <text evidence="3">Belongs to the REXO1/REXO3 family.</text>
</comment>
<dbReference type="GO" id="GO:0003676">
    <property type="term" value="F:nucleic acid binding"/>
    <property type="evidence" value="ECO:0007669"/>
    <property type="project" value="InterPro"/>
</dbReference>
<evidence type="ECO:0000313" key="15">
    <source>
        <dbReference type="Proteomes" id="UP001202479"/>
    </source>
</evidence>
<name>A0AAI9WYS7_9ASCO</name>
<dbReference type="InterPro" id="IPR036397">
    <property type="entry name" value="RNaseH_sf"/>
</dbReference>
<feature type="compositionally biased region" description="Basic and acidic residues" evidence="12">
    <location>
        <begin position="28"/>
        <end position="44"/>
    </location>
</feature>
<dbReference type="GO" id="GO:0005634">
    <property type="term" value="C:nucleus"/>
    <property type="evidence" value="ECO:0007669"/>
    <property type="project" value="UniProtKB-SubCell"/>
</dbReference>
<evidence type="ECO:0000256" key="6">
    <source>
        <dbReference type="ARBA" id="ARBA00022722"/>
    </source>
</evidence>
<dbReference type="SUPFAM" id="SSF53098">
    <property type="entry name" value="Ribonuclease H-like"/>
    <property type="match status" value="1"/>
</dbReference>
<dbReference type="GO" id="GO:0010629">
    <property type="term" value="P:negative regulation of gene expression"/>
    <property type="evidence" value="ECO:0007669"/>
    <property type="project" value="UniProtKB-ARBA"/>
</dbReference>
<evidence type="ECO:0000256" key="3">
    <source>
        <dbReference type="ARBA" id="ARBA00006357"/>
    </source>
</evidence>
<evidence type="ECO:0000256" key="9">
    <source>
        <dbReference type="ARBA" id="ARBA00023242"/>
    </source>
</evidence>
<evidence type="ECO:0000256" key="10">
    <source>
        <dbReference type="ARBA" id="ARBA00037201"/>
    </source>
</evidence>
<evidence type="ECO:0000259" key="13">
    <source>
        <dbReference type="SMART" id="SM00479"/>
    </source>
</evidence>
<evidence type="ECO:0000256" key="11">
    <source>
        <dbReference type="ARBA" id="ARBA00039985"/>
    </source>
</evidence>
<feature type="region of interest" description="Disordered" evidence="12">
    <location>
        <begin position="28"/>
        <end position="68"/>
    </location>
</feature>
<accession>A0AAI9WYS7</accession>
<evidence type="ECO:0000256" key="1">
    <source>
        <dbReference type="ARBA" id="ARBA00004123"/>
    </source>
</evidence>
<evidence type="ECO:0000256" key="2">
    <source>
        <dbReference type="ARBA" id="ARBA00004496"/>
    </source>
</evidence>
<keyword evidence="5" id="KW-0698">rRNA processing</keyword>
<keyword evidence="15" id="KW-1185">Reference proteome</keyword>
<dbReference type="PANTHER" id="PTHR12801">
    <property type="entry name" value="RNA EXONUCLEASE REXO1 / RECO3 FAMILY MEMBER-RELATED"/>
    <property type="match status" value="1"/>
</dbReference>
<dbReference type="PANTHER" id="PTHR12801:SF118">
    <property type="entry name" value="RNA EXONUCLEASE 3"/>
    <property type="match status" value="1"/>
</dbReference>
<feature type="domain" description="Exonuclease" evidence="13">
    <location>
        <begin position="286"/>
        <end position="440"/>
    </location>
</feature>
<evidence type="ECO:0000256" key="8">
    <source>
        <dbReference type="ARBA" id="ARBA00022839"/>
    </source>
</evidence>
<keyword evidence="4" id="KW-0963">Cytoplasm</keyword>
<dbReference type="CDD" id="cd06145">
    <property type="entry name" value="REX1_like"/>
    <property type="match status" value="1"/>
</dbReference>
<keyword evidence="9" id="KW-0539">Nucleus</keyword>
<comment type="subcellular location">
    <subcellularLocation>
        <location evidence="2">Cytoplasm</location>
    </subcellularLocation>
    <subcellularLocation>
        <location evidence="1">Nucleus</location>
    </subcellularLocation>
</comment>
<evidence type="ECO:0000256" key="4">
    <source>
        <dbReference type="ARBA" id="ARBA00022490"/>
    </source>
</evidence>
<evidence type="ECO:0000256" key="5">
    <source>
        <dbReference type="ARBA" id="ARBA00022552"/>
    </source>
</evidence>
<dbReference type="GO" id="GO:0005737">
    <property type="term" value="C:cytoplasm"/>
    <property type="evidence" value="ECO:0007669"/>
    <property type="project" value="UniProtKB-SubCell"/>
</dbReference>
<protein>
    <recommendedName>
        <fullName evidence="11">RNA exonuclease 3</fullName>
    </recommendedName>
</protein>
<keyword evidence="7" id="KW-0378">Hydrolase</keyword>
<sequence>MGWSLYKESLDVDAIMLSRIKDIDGKPIKSAKSIDRDKQKRKLDDEEEEGEEEKKHQSNNKRVKPNDDQVEVDVKYILPKTVNTMPAPLPERKKHIEYIAKILLKNDPKLKTPKAKAIEIEYEIAKKTTFRTYASSLRNEVYKLQHPEKFNKTQEINARNDEQELKILKKMIIPVAKLEKYGYVMKIPQSKANKSLTRECRRCGTEFELAKQMESTSCLFHHGKLRRKANTKTRQYDCCLALQDDNSKPCGMANFHVFQVDKPEEKQSLLSYQYTTELFKRKRKYPVLGIDCEMGYTTKGFELMRISAVDYFTEKTVLDTYVLPYGEVVDFNTRFSGISEINGEFVSFNQSIQELGSIMDKDTILIGHGLENDMNAMRLIHENIIDTSILYPKFDTSPTFRWSLKDLAFKYLSKNIQVGEHDSAEDSIAAIEIVKFHVKRTH</sequence>
<dbReference type="Gene3D" id="3.30.420.10">
    <property type="entry name" value="Ribonuclease H-like superfamily/Ribonuclease H"/>
    <property type="match status" value="1"/>
</dbReference>
<dbReference type="AlphaFoldDB" id="A0AAI9WYS7"/>
<dbReference type="EMBL" id="JAHUZD010000028">
    <property type="protein sequence ID" value="KAI3405666.2"/>
    <property type="molecule type" value="Genomic_DNA"/>
</dbReference>
<evidence type="ECO:0000256" key="7">
    <source>
        <dbReference type="ARBA" id="ARBA00022801"/>
    </source>
</evidence>
<dbReference type="Proteomes" id="UP001202479">
    <property type="component" value="Unassembled WGS sequence"/>
</dbReference>
<comment type="caution">
    <text evidence="14">The sequence shown here is derived from an EMBL/GenBank/DDBJ whole genome shotgun (WGS) entry which is preliminary data.</text>
</comment>
<dbReference type="InterPro" id="IPR047021">
    <property type="entry name" value="REXO1/3/4-like"/>
</dbReference>
<proteinExistence type="inferred from homology"/>
<evidence type="ECO:0000256" key="12">
    <source>
        <dbReference type="SAM" id="MobiDB-lite"/>
    </source>
</evidence>
<keyword evidence="6" id="KW-0540">Nuclease</keyword>
<comment type="function">
    <text evidence="10">3' to 5' exoribonuclease required for proper 3' end maturation of MRP RNA and of the U5L snRNA.</text>
</comment>
<dbReference type="GO" id="GO:0004527">
    <property type="term" value="F:exonuclease activity"/>
    <property type="evidence" value="ECO:0007669"/>
    <property type="project" value="UniProtKB-KW"/>
</dbReference>
<dbReference type="GeneID" id="73379301"/>
<organism evidence="14 15">
    <name type="scientific">Candida oxycetoniae</name>
    <dbReference type="NCBI Taxonomy" id="497107"/>
    <lineage>
        <taxon>Eukaryota</taxon>
        <taxon>Fungi</taxon>
        <taxon>Dikarya</taxon>
        <taxon>Ascomycota</taxon>
        <taxon>Saccharomycotina</taxon>
        <taxon>Pichiomycetes</taxon>
        <taxon>Debaryomycetaceae</taxon>
        <taxon>Candida/Lodderomyces clade</taxon>
        <taxon>Candida</taxon>
    </lineage>
</organism>
<reference evidence="14" key="1">
    <citation type="journal article" date="2022" name="DNA Res.">
        <title>Genome analysis of five recently described species of the CUG-Ser clade uncovers Candida theae as a new hybrid lineage with pathogenic potential in the Candida parapsilosis species complex.</title>
        <authorList>
            <person name="Mixao V."/>
            <person name="Del Olmo V."/>
            <person name="Hegedusova E."/>
            <person name="Saus E."/>
            <person name="Pryszcz L."/>
            <person name="Cillingova A."/>
            <person name="Nosek J."/>
            <person name="Gabaldon T."/>
        </authorList>
    </citation>
    <scope>NUCLEOTIDE SEQUENCE</scope>
    <source>
        <strain evidence="14">CBS 10844</strain>
    </source>
</reference>
<dbReference type="InterPro" id="IPR034922">
    <property type="entry name" value="REX1-like_exo"/>
</dbReference>
<keyword evidence="8" id="KW-0269">Exonuclease</keyword>
<dbReference type="InterPro" id="IPR013520">
    <property type="entry name" value="Ribonucl_H"/>
</dbReference>
<gene>
    <name evidence="14" type="ORF">KGF56_001684</name>
</gene>
<dbReference type="FunFam" id="3.30.420.10:FF:000031">
    <property type="entry name" value="RNA exonuclease 1"/>
    <property type="match status" value="1"/>
</dbReference>
<evidence type="ECO:0000313" key="14">
    <source>
        <dbReference type="EMBL" id="KAI3405666.2"/>
    </source>
</evidence>
<dbReference type="RefSeq" id="XP_049181411.1">
    <property type="nucleotide sequence ID" value="XM_049322833.1"/>
</dbReference>
<dbReference type="GO" id="GO:0006364">
    <property type="term" value="P:rRNA processing"/>
    <property type="evidence" value="ECO:0007669"/>
    <property type="project" value="UniProtKB-KW"/>
</dbReference>
<dbReference type="InterPro" id="IPR012337">
    <property type="entry name" value="RNaseH-like_sf"/>
</dbReference>
<dbReference type="SMART" id="SM00479">
    <property type="entry name" value="EXOIII"/>
    <property type="match status" value="1"/>
</dbReference>